<sequence>MLLRSKTSPNSRKQLSPLTANINPVFSLLVDTTGKRMIIYPNGNNKDNGSGFISMYVEIDGKSLMSTPPSEVFADVRFFVFNKNEKKYFTIQDVESKPFNSLRPVWGLPQVLQFITFNDPKNGYIFGGDQCEFGVDVIVAPPPTKWESISFDAKLINPKFSWTIKNFSELEYVYTSNSFAMGESNWAMMLYPQGQTKRDGKWLSIYMFSAESESLAEDEKIFAQGHIRILDPVGLNNFSSELMDWHVKSNTGWGWDQFVSTAELRKTYLDEDGTLNVEIEFEVVSTTEYSLL</sequence>
<dbReference type="EMBL" id="JAEFBJ010000009">
    <property type="protein sequence ID" value="KAG7572152.1"/>
    <property type="molecule type" value="Genomic_DNA"/>
</dbReference>
<dbReference type="AlphaFoldDB" id="A0A8T2AD13"/>
<evidence type="ECO:0000313" key="3">
    <source>
        <dbReference type="Proteomes" id="UP000694251"/>
    </source>
</evidence>
<proteinExistence type="predicted"/>
<dbReference type="SMART" id="SM00061">
    <property type="entry name" value="MATH"/>
    <property type="match status" value="1"/>
</dbReference>
<organism evidence="2 3">
    <name type="scientific">Arabidopsis suecica</name>
    <name type="common">Swedish thale-cress</name>
    <name type="synonym">Cardaminopsis suecica</name>
    <dbReference type="NCBI Taxonomy" id="45249"/>
    <lineage>
        <taxon>Eukaryota</taxon>
        <taxon>Viridiplantae</taxon>
        <taxon>Streptophyta</taxon>
        <taxon>Embryophyta</taxon>
        <taxon>Tracheophyta</taxon>
        <taxon>Spermatophyta</taxon>
        <taxon>Magnoliopsida</taxon>
        <taxon>eudicotyledons</taxon>
        <taxon>Gunneridae</taxon>
        <taxon>Pentapetalae</taxon>
        <taxon>rosids</taxon>
        <taxon>malvids</taxon>
        <taxon>Brassicales</taxon>
        <taxon>Brassicaceae</taxon>
        <taxon>Camelineae</taxon>
        <taxon>Arabidopsis</taxon>
    </lineage>
</organism>
<protein>
    <submittedName>
        <fullName evidence="2">MATH/TRAF domain</fullName>
    </submittedName>
</protein>
<name>A0A8T2AD13_ARASU</name>
<dbReference type="CDD" id="cd00121">
    <property type="entry name" value="MATH"/>
    <property type="match status" value="2"/>
</dbReference>
<dbReference type="PROSITE" id="PS50144">
    <property type="entry name" value="MATH"/>
    <property type="match status" value="2"/>
</dbReference>
<dbReference type="Proteomes" id="UP000694251">
    <property type="component" value="Chromosome 9"/>
</dbReference>
<dbReference type="PANTHER" id="PTHR46162">
    <property type="entry name" value="TRAF-LIKE FAMILY PROTEIN"/>
    <property type="match status" value="1"/>
</dbReference>
<dbReference type="OrthoDB" id="1086945at2759"/>
<dbReference type="Pfam" id="PF22486">
    <property type="entry name" value="MATH_2"/>
    <property type="match status" value="2"/>
</dbReference>
<reference evidence="2 3" key="1">
    <citation type="submission" date="2020-12" db="EMBL/GenBank/DDBJ databases">
        <title>Concerted genomic and epigenomic changes stabilize Arabidopsis allopolyploids.</title>
        <authorList>
            <person name="Chen Z."/>
        </authorList>
    </citation>
    <scope>NUCLEOTIDE SEQUENCE [LARGE SCALE GENOMIC DNA]</scope>
    <source>
        <strain evidence="2">As9502</strain>
        <tissue evidence="2">Leaf</tissue>
    </source>
</reference>
<evidence type="ECO:0000313" key="2">
    <source>
        <dbReference type="EMBL" id="KAG7572152.1"/>
    </source>
</evidence>
<dbReference type="InterPro" id="IPR002083">
    <property type="entry name" value="MATH/TRAF_dom"/>
</dbReference>
<keyword evidence="3" id="KW-1185">Reference proteome</keyword>
<comment type="caution">
    <text evidence="2">The sequence shown here is derived from an EMBL/GenBank/DDBJ whole genome shotgun (WGS) entry which is preliminary data.</text>
</comment>
<accession>A0A8T2AD13</accession>
<gene>
    <name evidence="2" type="ORF">ISN44_As09g005440</name>
</gene>
<feature type="domain" description="MATH" evidence="1">
    <location>
        <begin position="5"/>
        <end position="137"/>
    </location>
</feature>
<feature type="domain" description="MATH" evidence="1">
    <location>
        <begin position="157"/>
        <end position="281"/>
    </location>
</feature>
<evidence type="ECO:0000259" key="1">
    <source>
        <dbReference type="PROSITE" id="PS50144"/>
    </source>
</evidence>
<dbReference type="PANTHER" id="PTHR46162:SF47">
    <property type="entry name" value="TRAF-LIKE FAMILY PROTEIN-RELATED"/>
    <property type="match status" value="1"/>
</dbReference>